<dbReference type="GO" id="GO:0099402">
    <property type="term" value="P:plant organ development"/>
    <property type="evidence" value="ECO:0007669"/>
    <property type="project" value="UniProtKB-ARBA"/>
</dbReference>
<dbReference type="Proteomes" id="UP000027138">
    <property type="component" value="Unassembled WGS sequence"/>
</dbReference>
<dbReference type="GO" id="GO:0009451">
    <property type="term" value="P:RNA modification"/>
    <property type="evidence" value="ECO:0007669"/>
    <property type="project" value="InterPro"/>
</dbReference>
<dbReference type="Pfam" id="PF20431">
    <property type="entry name" value="E_motif"/>
    <property type="match status" value="1"/>
</dbReference>
<sequence>MKTYGFHPNHITFLGVLTACSHGGFVEEGLRYYESMKKDHGIETNVKHCACVVDLLGRSGRLVDAENFILNSGFKDNPVMWRTLLSACRVYKDTVTGKRAAEKVIELEPQDSSSYVLLYNIYSDAGIELPAMKIRELMNDRRVKKEPGQSWI</sequence>
<dbReference type="InterPro" id="IPR046848">
    <property type="entry name" value="E_motif"/>
</dbReference>
<dbReference type="FunFam" id="1.25.40.10:FF:000158">
    <property type="entry name" value="pentatricopeptide repeat-containing protein At2g33680"/>
    <property type="match status" value="1"/>
</dbReference>
<evidence type="ECO:0000256" key="1">
    <source>
        <dbReference type="ARBA" id="ARBA00022737"/>
    </source>
</evidence>
<dbReference type="GO" id="GO:0003723">
    <property type="term" value="F:RNA binding"/>
    <property type="evidence" value="ECO:0007669"/>
    <property type="project" value="InterPro"/>
</dbReference>
<dbReference type="NCBIfam" id="TIGR00756">
    <property type="entry name" value="PPR"/>
    <property type="match status" value="1"/>
</dbReference>
<dbReference type="Gene3D" id="1.25.40.10">
    <property type="entry name" value="Tetratricopeptide repeat domain"/>
    <property type="match status" value="1"/>
</dbReference>
<dbReference type="InterPro" id="IPR046960">
    <property type="entry name" value="PPR_At4g14850-like_plant"/>
</dbReference>
<dbReference type="PANTHER" id="PTHR47926">
    <property type="entry name" value="PENTATRICOPEPTIDE REPEAT-CONTAINING PROTEIN"/>
    <property type="match status" value="1"/>
</dbReference>
<dbReference type="PROSITE" id="PS51257">
    <property type="entry name" value="PROKAR_LIPOPROTEIN"/>
    <property type="match status" value="1"/>
</dbReference>
<dbReference type="PANTHER" id="PTHR47926:SF381">
    <property type="entry name" value="DYW DOMAIN-CONTAINING PROTEIN"/>
    <property type="match status" value="1"/>
</dbReference>
<evidence type="ECO:0000313" key="3">
    <source>
        <dbReference type="Proteomes" id="UP000027138"/>
    </source>
</evidence>
<dbReference type="InterPro" id="IPR011990">
    <property type="entry name" value="TPR-like_helical_dom_sf"/>
</dbReference>
<dbReference type="AlphaFoldDB" id="A0A067KJB4"/>
<name>A0A067KJB4_JATCU</name>
<gene>
    <name evidence="2" type="ORF">JCGZ_10945</name>
</gene>
<protein>
    <recommendedName>
        <fullName evidence="4">Pentatricopeptide repeat-containing protein</fullName>
    </recommendedName>
</protein>
<proteinExistence type="predicted"/>
<accession>A0A067KJB4</accession>
<dbReference type="STRING" id="180498.A0A067KJB4"/>
<keyword evidence="1" id="KW-0677">Repeat</keyword>
<keyword evidence="3" id="KW-1185">Reference proteome</keyword>
<organism evidence="2 3">
    <name type="scientific">Jatropha curcas</name>
    <name type="common">Barbados nut</name>
    <dbReference type="NCBI Taxonomy" id="180498"/>
    <lineage>
        <taxon>Eukaryota</taxon>
        <taxon>Viridiplantae</taxon>
        <taxon>Streptophyta</taxon>
        <taxon>Embryophyta</taxon>
        <taxon>Tracheophyta</taxon>
        <taxon>Spermatophyta</taxon>
        <taxon>Magnoliopsida</taxon>
        <taxon>eudicotyledons</taxon>
        <taxon>Gunneridae</taxon>
        <taxon>Pentapetalae</taxon>
        <taxon>rosids</taxon>
        <taxon>fabids</taxon>
        <taxon>Malpighiales</taxon>
        <taxon>Euphorbiaceae</taxon>
        <taxon>Crotonoideae</taxon>
        <taxon>Jatropheae</taxon>
        <taxon>Jatropha</taxon>
    </lineage>
</organism>
<dbReference type="OrthoDB" id="185373at2759"/>
<evidence type="ECO:0000313" key="2">
    <source>
        <dbReference type="EMBL" id="KDP35103.1"/>
    </source>
</evidence>
<dbReference type="InterPro" id="IPR002885">
    <property type="entry name" value="PPR_rpt"/>
</dbReference>
<reference evidence="2 3" key="1">
    <citation type="journal article" date="2014" name="PLoS ONE">
        <title>Global Analysis of Gene Expression Profiles in Physic Nut (Jatropha curcas L.) Seedlings Exposed to Salt Stress.</title>
        <authorList>
            <person name="Zhang L."/>
            <person name="Zhang C."/>
            <person name="Wu P."/>
            <person name="Chen Y."/>
            <person name="Li M."/>
            <person name="Jiang H."/>
            <person name="Wu G."/>
        </authorList>
    </citation>
    <scope>NUCLEOTIDE SEQUENCE [LARGE SCALE GENOMIC DNA]</scope>
    <source>
        <strain evidence="3">cv. GZQX0401</strain>
        <tissue evidence="2">Young leaves</tissue>
    </source>
</reference>
<dbReference type="EMBL" id="KK914493">
    <property type="protein sequence ID" value="KDP35103.1"/>
    <property type="molecule type" value="Genomic_DNA"/>
</dbReference>
<evidence type="ECO:0008006" key="4">
    <source>
        <dbReference type="Google" id="ProtNLM"/>
    </source>
</evidence>